<accession>A0AAV9CV64</accession>
<evidence type="ECO:0000313" key="5">
    <source>
        <dbReference type="EMBL" id="KAK1292381.1"/>
    </source>
</evidence>
<dbReference type="GO" id="GO:0030599">
    <property type="term" value="F:pectinesterase activity"/>
    <property type="evidence" value="ECO:0007669"/>
    <property type="project" value="InterPro"/>
</dbReference>
<reference evidence="5" key="1">
    <citation type="journal article" date="2023" name="Nat. Commun.">
        <title>Diploid and tetraploid genomes of Acorus and the evolution of monocots.</title>
        <authorList>
            <person name="Ma L."/>
            <person name="Liu K.W."/>
            <person name="Li Z."/>
            <person name="Hsiao Y.Y."/>
            <person name="Qi Y."/>
            <person name="Fu T."/>
            <person name="Tang G.D."/>
            <person name="Zhang D."/>
            <person name="Sun W.H."/>
            <person name="Liu D.K."/>
            <person name="Li Y."/>
            <person name="Chen G.Z."/>
            <person name="Liu X.D."/>
            <person name="Liao X.Y."/>
            <person name="Jiang Y.T."/>
            <person name="Yu X."/>
            <person name="Hao Y."/>
            <person name="Huang J."/>
            <person name="Zhao X.W."/>
            <person name="Ke S."/>
            <person name="Chen Y.Y."/>
            <person name="Wu W.L."/>
            <person name="Hsu J.L."/>
            <person name="Lin Y.F."/>
            <person name="Huang M.D."/>
            <person name="Li C.Y."/>
            <person name="Huang L."/>
            <person name="Wang Z.W."/>
            <person name="Zhao X."/>
            <person name="Zhong W.Y."/>
            <person name="Peng D.H."/>
            <person name="Ahmad S."/>
            <person name="Lan S."/>
            <person name="Zhang J.S."/>
            <person name="Tsai W.C."/>
            <person name="Van de Peer Y."/>
            <person name="Liu Z.J."/>
        </authorList>
    </citation>
    <scope>NUCLEOTIDE SEQUENCE</scope>
    <source>
        <strain evidence="5">CP</strain>
    </source>
</reference>
<protein>
    <submittedName>
        <fullName evidence="5">Pectinesterase/pectinesterase inhibitor 20</fullName>
    </submittedName>
</protein>
<dbReference type="Pfam" id="PF01095">
    <property type="entry name" value="Pectinesterase"/>
    <property type="match status" value="1"/>
</dbReference>
<evidence type="ECO:0000256" key="2">
    <source>
        <dbReference type="ARBA" id="ARBA00022801"/>
    </source>
</evidence>
<dbReference type="InterPro" id="IPR000070">
    <property type="entry name" value="Pectinesterase_cat"/>
</dbReference>
<dbReference type="Gene3D" id="2.160.20.10">
    <property type="entry name" value="Single-stranded right-handed beta-helix, Pectin lyase-like"/>
    <property type="match status" value="1"/>
</dbReference>
<gene>
    <name evidence="5" type="primary">PME20</name>
    <name evidence="5" type="ORF">QJS10_CPB17g01224</name>
</gene>
<sequence length="148" mass="16674">MGPETSPTSPTLWARRLKARLSMMGTYEECVTVNKTQMFVMMIGDGINRTIITGDHSNSTGWSTFGSATVGGGYDFGYSMLILMKVDLDFISQVPSIREVQIHIFKVLMDFSILRRADVRKTIYQITYIYNKSYKGDVDGSKHLAILQ</sequence>
<dbReference type="GO" id="GO:0042545">
    <property type="term" value="P:cell wall modification"/>
    <property type="evidence" value="ECO:0007669"/>
    <property type="project" value="InterPro"/>
</dbReference>
<keyword evidence="2" id="KW-0378">Hydrolase</keyword>
<evidence type="ECO:0000256" key="1">
    <source>
        <dbReference type="ARBA" id="ARBA00005184"/>
    </source>
</evidence>
<comment type="pathway">
    <text evidence="1">Glycan metabolism; pectin degradation; 2-dehydro-3-deoxy-D-gluconate from pectin: step 1/5.</text>
</comment>
<dbReference type="EMBL" id="JAUJYO010000017">
    <property type="protein sequence ID" value="KAK1292381.1"/>
    <property type="molecule type" value="Genomic_DNA"/>
</dbReference>
<dbReference type="SUPFAM" id="SSF51126">
    <property type="entry name" value="Pectin lyase-like"/>
    <property type="match status" value="1"/>
</dbReference>
<comment type="caution">
    <text evidence="5">The sequence shown here is derived from an EMBL/GenBank/DDBJ whole genome shotgun (WGS) entry which is preliminary data.</text>
</comment>
<evidence type="ECO:0000313" key="6">
    <source>
        <dbReference type="Proteomes" id="UP001180020"/>
    </source>
</evidence>
<proteinExistence type="predicted"/>
<dbReference type="Proteomes" id="UP001180020">
    <property type="component" value="Unassembled WGS sequence"/>
</dbReference>
<dbReference type="InterPro" id="IPR011050">
    <property type="entry name" value="Pectin_lyase_fold/virulence"/>
</dbReference>
<organism evidence="5 6">
    <name type="scientific">Acorus calamus</name>
    <name type="common">Sweet flag</name>
    <dbReference type="NCBI Taxonomy" id="4465"/>
    <lineage>
        <taxon>Eukaryota</taxon>
        <taxon>Viridiplantae</taxon>
        <taxon>Streptophyta</taxon>
        <taxon>Embryophyta</taxon>
        <taxon>Tracheophyta</taxon>
        <taxon>Spermatophyta</taxon>
        <taxon>Magnoliopsida</taxon>
        <taxon>Liliopsida</taxon>
        <taxon>Acoraceae</taxon>
        <taxon>Acorus</taxon>
    </lineage>
</organism>
<dbReference type="InterPro" id="IPR012334">
    <property type="entry name" value="Pectin_lyas_fold"/>
</dbReference>
<feature type="domain" description="Pectinesterase catalytic" evidence="4">
    <location>
        <begin position="24"/>
        <end position="119"/>
    </location>
</feature>
<dbReference type="AlphaFoldDB" id="A0AAV9CV64"/>
<name>A0AAV9CV64_ACOCL</name>
<evidence type="ECO:0000259" key="4">
    <source>
        <dbReference type="Pfam" id="PF01095"/>
    </source>
</evidence>
<keyword evidence="6" id="KW-1185">Reference proteome</keyword>
<evidence type="ECO:0000256" key="3">
    <source>
        <dbReference type="ARBA" id="ARBA00023085"/>
    </source>
</evidence>
<reference evidence="5" key="2">
    <citation type="submission" date="2023-06" db="EMBL/GenBank/DDBJ databases">
        <authorList>
            <person name="Ma L."/>
            <person name="Liu K.-W."/>
            <person name="Li Z."/>
            <person name="Hsiao Y.-Y."/>
            <person name="Qi Y."/>
            <person name="Fu T."/>
            <person name="Tang G."/>
            <person name="Zhang D."/>
            <person name="Sun W.-H."/>
            <person name="Liu D.-K."/>
            <person name="Li Y."/>
            <person name="Chen G.-Z."/>
            <person name="Liu X.-D."/>
            <person name="Liao X.-Y."/>
            <person name="Jiang Y.-T."/>
            <person name="Yu X."/>
            <person name="Hao Y."/>
            <person name="Huang J."/>
            <person name="Zhao X.-W."/>
            <person name="Ke S."/>
            <person name="Chen Y.-Y."/>
            <person name="Wu W.-L."/>
            <person name="Hsu J.-L."/>
            <person name="Lin Y.-F."/>
            <person name="Huang M.-D."/>
            <person name="Li C.-Y."/>
            <person name="Huang L."/>
            <person name="Wang Z.-W."/>
            <person name="Zhao X."/>
            <person name="Zhong W.-Y."/>
            <person name="Peng D.-H."/>
            <person name="Ahmad S."/>
            <person name="Lan S."/>
            <person name="Zhang J.-S."/>
            <person name="Tsai W.-C."/>
            <person name="Van De Peer Y."/>
            <person name="Liu Z.-J."/>
        </authorList>
    </citation>
    <scope>NUCLEOTIDE SEQUENCE</scope>
    <source>
        <strain evidence="5">CP</strain>
        <tissue evidence="5">Leaves</tissue>
    </source>
</reference>
<keyword evidence="3" id="KW-0063">Aspartyl esterase</keyword>